<keyword evidence="1" id="KW-0812">Transmembrane</keyword>
<feature type="transmembrane region" description="Helical" evidence="1">
    <location>
        <begin position="338"/>
        <end position="358"/>
    </location>
</feature>
<evidence type="ECO:0000313" key="3">
    <source>
        <dbReference type="Proteomes" id="UP000050864"/>
    </source>
</evidence>
<organism evidence="2 3">
    <name type="scientific">Stenotrophomonas humi</name>
    <dbReference type="NCBI Taxonomy" id="405444"/>
    <lineage>
        <taxon>Bacteria</taxon>
        <taxon>Pseudomonadati</taxon>
        <taxon>Pseudomonadota</taxon>
        <taxon>Gammaproteobacteria</taxon>
        <taxon>Lysobacterales</taxon>
        <taxon>Lysobacteraceae</taxon>
        <taxon>Stenotrophomonas</taxon>
    </lineage>
</organism>
<keyword evidence="3" id="KW-1185">Reference proteome</keyword>
<feature type="transmembrane region" description="Helical" evidence="1">
    <location>
        <begin position="443"/>
        <end position="475"/>
    </location>
</feature>
<feature type="transmembrane region" description="Helical" evidence="1">
    <location>
        <begin position="669"/>
        <end position="689"/>
    </location>
</feature>
<dbReference type="OrthoDB" id="8914130at2"/>
<feature type="transmembrane region" description="Helical" evidence="1">
    <location>
        <begin position="74"/>
        <end position="95"/>
    </location>
</feature>
<accession>A0A0R0CJH3</accession>
<dbReference type="Proteomes" id="UP000050864">
    <property type="component" value="Unassembled WGS sequence"/>
</dbReference>
<protein>
    <submittedName>
        <fullName evidence="2">Uncharacterized protein</fullName>
    </submittedName>
</protein>
<feature type="transmembrane region" description="Helical" evidence="1">
    <location>
        <begin position="274"/>
        <end position="297"/>
    </location>
</feature>
<evidence type="ECO:0000256" key="1">
    <source>
        <dbReference type="SAM" id="Phobius"/>
    </source>
</evidence>
<comment type="caution">
    <text evidence="2">The sequence shown here is derived from an EMBL/GenBank/DDBJ whole genome shotgun (WGS) entry which is preliminary data.</text>
</comment>
<name>A0A0R0CJH3_9GAMM</name>
<feature type="transmembrane region" description="Helical" evidence="1">
    <location>
        <begin position="12"/>
        <end position="32"/>
    </location>
</feature>
<keyword evidence="1" id="KW-0472">Membrane</keyword>
<feature type="transmembrane region" description="Helical" evidence="1">
    <location>
        <begin position="232"/>
        <end position="253"/>
    </location>
</feature>
<feature type="transmembrane region" description="Helical" evidence="1">
    <location>
        <begin position="395"/>
        <end position="412"/>
    </location>
</feature>
<dbReference type="RefSeq" id="WP_057631711.1">
    <property type="nucleotide sequence ID" value="NZ_LDJI01000003.1"/>
</dbReference>
<dbReference type="EMBL" id="LDJI01000003">
    <property type="protein sequence ID" value="KRG66250.1"/>
    <property type="molecule type" value="Genomic_DNA"/>
</dbReference>
<proteinExistence type="predicted"/>
<reference evidence="2 3" key="1">
    <citation type="submission" date="2015-05" db="EMBL/GenBank/DDBJ databases">
        <title>Genome sequencing and analysis of members of genus Stenotrophomonas.</title>
        <authorList>
            <person name="Patil P.P."/>
            <person name="Midha S."/>
            <person name="Patil P.B."/>
        </authorList>
    </citation>
    <scope>NUCLEOTIDE SEQUENCE [LARGE SCALE GENOMIC DNA]</scope>
    <source>
        <strain evidence="2 3">DSM 18929</strain>
    </source>
</reference>
<feature type="transmembrane region" description="Helical" evidence="1">
    <location>
        <begin position="38"/>
        <end position="62"/>
    </location>
</feature>
<feature type="transmembrane region" description="Helical" evidence="1">
    <location>
        <begin position="643"/>
        <end position="663"/>
    </location>
</feature>
<evidence type="ECO:0000313" key="2">
    <source>
        <dbReference type="EMBL" id="KRG66250.1"/>
    </source>
</evidence>
<keyword evidence="1" id="KW-1133">Transmembrane helix</keyword>
<sequence length="718" mass="78863">MNDMNQHSNSPLSVVLATSTGVILATAILYSIQAFSSLSWFIAALAFVAVTMVAGWTCLAILRRCRRPLASLGIRRVLGWVALATTLGWLLTWMVPIPPMPGTPLTITVDALGTLSPQSQGREVWARLVVDGRIVPLDEVARTPAWDSANDFIVSPMKAPPGQFTWTGYYRHGASLMLMTHAWSGNARVSWNGNSRDYDLYSPEGNDFTLRLGGISESPQRLLLPTRTPLQYWVQFCQSVALGLMLLGVLAVARRWPPVHAHPAARESRSVLAESLVAAVPLLVIGTALLAIFFPAIMTVDSLDQWRQAETARYSDAHPVLYAFYLWAIQQIRPSPTLAAWVQMAAMAMASGWLATVVRRACRAPRWTSLAGGALLAIYPLTAVTSITLWKDVPYATSVIALTALVVGAVFFQRPDLRRWYTCMALVLLATACMALRHNGPPVAAAAFVILLVLPGNRLRVLTCMLLAVGLTWAIKGPITDKLDTHRTSAAYMAYSHHLAAHLAAGQVPDSPADAALLRSVDRGASDWRYRCAMVNSTIFDDAFSIPTAVAHSPDLFRIWLEMALKRPDIEAGHILCASGMVWRYRVTNNGPLYLYAMGIEMDGEKSVRWVQPNVDGPQAASMLPGTAQRVGRALMKPWLQRFWRPAPFLIGLVLLTLVAWQRSGDRRVLLIPVLVLVHSAVLMVAIIAQDARYQLPLYAMLLCMAPSLLLARRDNGR</sequence>
<dbReference type="STRING" id="405444.ABB26_01020"/>
<dbReference type="PATRIC" id="fig|405444.3.peg.2334"/>
<gene>
    <name evidence="2" type="ORF">ABB26_01020</name>
</gene>
<feature type="transmembrane region" description="Helical" evidence="1">
    <location>
        <begin position="370"/>
        <end position="389"/>
    </location>
</feature>
<feature type="transmembrane region" description="Helical" evidence="1">
    <location>
        <begin position="696"/>
        <end position="712"/>
    </location>
</feature>
<dbReference type="AlphaFoldDB" id="A0A0R0CJH3"/>